<dbReference type="EMBL" id="AM778909">
    <property type="protein sequence ID" value="CAO89079.1"/>
    <property type="molecule type" value="Genomic_DNA"/>
</dbReference>
<evidence type="ECO:0000313" key="1">
    <source>
        <dbReference type="EMBL" id="CAO89079.1"/>
    </source>
</evidence>
<proteinExistence type="predicted"/>
<sequence length="74" mass="8248">MDLLDNFICPHDLISHQFVGCAKDRQYPNGSSLRLAAKYSQATCQIKTPSVRLATREAAIACLLTRITRIIDVN</sequence>
<reference evidence="1" key="1">
    <citation type="submission" date="2007-08" db="EMBL/GenBank/DDBJ databases">
        <authorList>
            <person name="Frangeul L."/>
        </authorList>
    </citation>
    <scope>NUCLEOTIDE SEQUENCE</scope>
    <source>
        <strain evidence="1">PCC 7806</strain>
    </source>
</reference>
<name>A8YC08_MICA7</name>
<organism evidence="1">
    <name type="scientific">Microcystis aeruginosa (strain PCC 7806)</name>
    <dbReference type="NCBI Taxonomy" id="267872"/>
    <lineage>
        <taxon>Bacteria</taxon>
        <taxon>Bacillati</taxon>
        <taxon>Cyanobacteriota</taxon>
        <taxon>Cyanophyceae</taxon>
        <taxon>Oscillatoriophycideae</taxon>
        <taxon>Chroococcales</taxon>
        <taxon>Microcystaceae</taxon>
        <taxon>Microcystis</taxon>
    </lineage>
</organism>
<gene>
    <name evidence="1" type="ORF">IPF_6425</name>
</gene>
<accession>A8YC08</accession>
<dbReference type="AlphaFoldDB" id="A8YC08"/>
<protein>
    <submittedName>
        <fullName evidence="1">Similarity</fullName>
    </submittedName>
</protein>